<dbReference type="RefSeq" id="XP_060364841.1">
    <property type="nucleotide sequence ID" value="XM_060508296.1"/>
</dbReference>
<dbReference type="GeneID" id="85392195"/>
<proteinExistence type="predicted"/>
<organism evidence="1 2">
    <name type="scientific">Glomerella acutata</name>
    <name type="common">Colletotrichum acutatum</name>
    <dbReference type="NCBI Taxonomy" id="27357"/>
    <lineage>
        <taxon>Eukaryota</taxon>
        <taxon>Fungi</taxon>
        <taxon>Dikarya</taxon>
        <taxon>Ascomycota</taxon>
        <taxon>Pezizomycotina</taxon>
        <taxon>Sordariomycetes</taxon>
        <taxon>Hypocreomycetidae</taxon>
        <taxon>Glomerellales</taxon>
        <taxon>Glomerellaceae</taxon>
        <taxon>Colletotrichum</taxon>
        <taxon>Colletotrichum acutatum species complex</taxon>
    </lineage>
</organism>
<evidence type="ECO:0008006" key="3">
    <source>
        <dbReference type="Google" id="ProtNLM"/>
    </source>
</evidence>
<sequence length="68" mass="7711">MIWNHKFVDFLLRHGTDPNARDFAGNTPLSTAISLENSGWLLDTAIRRGHEDIAELLRDALERKHVAS</sequence>
<reference evidence="1" key="1">
    <citation type="submission" date="2021-12" db="EMBL/GenBank/DDBJ databases">
        <title>Comparative genomics, transcriptomics and evolutionary studies reveal genomic signatures of adaptation to plant cell wall in hemibiotrophic fungi.</title>
        <authorList>
            <consortium name="DOE Joint Genome Institute"/>
            <person name="Baroncelli R."/>
            <person name="Diaz J.F."/>
            <person name="Benocci T."/>
            <person name="Peng M."/>
            <person name="Battaglia E."/>
            <person name="Haridas S."/>
            <person name="Andreopoulos W."/>
            <person name="Labutti K."/>
            <person name="Pangilinan J."/>
            <person name="Floch G.L."/>
            <person name="Makela M.R."/>
            <person name="Henrissat B."/>
            <person name="Grigoriev I.V."/>
            <person name="Crouch J.A."/>
            <person name="De Vries R.P."/>
            <person name="Sukno S.A."/>
            <person name="Thon M.R."/>
        </authorList>
    </citation>
    <scope>NUCLEOTIDE SEQUENCE</scope>
    <source>
        <strain evidence="1">CBS 112980</strain>
    </source>
</reference>
<keyword evidence="2" id="KW-1185">Reference proteome</keyword>
<protein>
    <recommendedName>
        <fullName evidence="3">Ankyrin repeat protein</fullName>
    </recommendedName>
</protein>
<dbReference type="Gene3D" id="1.25.40.20">
    <property type="entry name" value="Ankyrin repeat-containing domain"/>
    <property type="match status" value="1"/>
</dbReference>
<accession>A0AAD8XFV5</accession>
<dbReference type="Proteomes" id="UP001244207">
    <property type="component" value="Unassembled WGS sequence"/>
</dbReference>
<dbReference type="EMBL" id="JAHMHS010000048">
    <property type="protein sequence ID" value="KAK1724786.1"/>
    <property type="molecule type" value="Genomic_DNA"/>
</dbReference>
<dbReference type="AlphaFoldDB" id="A0AAD8XFV5"/>
<dbReference type="SUPFAM" id="SSF48403">
    <property type="entry name" value="Ankyrin repeat"/>
    <property type="match status" value="1"/>
</dbReference>
<name>A0AAD8XFV5_GLOAC</name>
<evidence type="ECO:0000313" key="2">
    <source>
        <dbReference type="Proteomes" id="UP001244207"/>
    </source>
</evidence>
<comment type="caution">
    <text evidence="1">The sequence shown here is derived from an EMBL/GenBank/DDBJ whole genome shotgun (WGS) entry which is preliminary data.</text>
</comment>
<dbReference type="InterPro" id="IPR036770">
    <property type="entry name" value="Ankyrin_rpt-contain_sf"/>
</dbReference>
<gene>
    <name evidence="1" type="ORF">BDZ83DRAFT_621909</name>
</gene>
<evidence type="ECO:0000313" key="1">
    <source>
        <dbReference type="EMBL" id="KAK1724786.1"/>
    </source>
</evidence>